<dbReference type="PANTHER" id="PTHR35585">
    <property type="entry name" value="HHE DOMAIN PROTEIN (AFU_ORTHOLOGUE AFUA_4G00730)"/>
    <property type="match status" value="1"/>
</dbReference>
<dbReference type="Pfam" id="PF01814">
    <property type="entry name" value="Hemerythrin"/>
    <property type="match status" value="1"/>
</dbReference>
<organism evidence="2 3">
    <name type="scientific">Marinicella litoralis</name>
    <dbReference type="NCBI Taxonomy" id="644220"/>
    <lineage>
        <taxon>Bacteria</taxon>
        <taxon>Pseudomonadati</taxon>
        <taxon>Pseudomonadota</taxon>
        <taxon>Gammaproteobacteria</taxon>
        <taxon>Lysobacterales</taxon>
        <taxon>Marinicellaceae</taxon>
        <taxon>Marinicella</taxon>
    </lineage>
</organism>
<name>A0A4R6XR93_9GAMM</name>
<comment type="caution">
    <text evidence="2">The sequence shown here is derived from an EMBL/GenBank/DDBJ whole genome shotgun (WGS) entry which is preliminary data.</text>
</comment>
<accession>A0A4R6XR93</accession>
<protein>
    <submittedName>
        <fullName evidence="2">Hemerythrin HHE cation binding domain-containing protein</fullName>
    </submittedName>
</protein>
<dbReference type="Proteomes" id="UP000295724">
    <property type="component" value="Unassembled WGS sequence"/>
</dbReference>
<dbReference type="PANTHER" id="PTHR35585:SF1">
    <property type="entry name" value="HHE DOMAIN PROTEIN (AFU_ORTHOLOGUE AFUA_4G00730)"/>
    <property type="match status" value="1"/>
</dbReference>
<dbReference type="CDD" id="cd12108">
    <property type="entry name" value="Hr-like"/>
    <property type="match status" value="1"/>
</dbReference>
<evidence type="ECO:0000313" key="2">
    <source>
        <dbReference type="EMBL" id="TDR20760.1"/>
    </source>
</evidence>
<dbReference type="InterPro" id="IPR012312">
    <property type="entry name" value="Hemerythrin-like"/>
</dbReference>
<dbReference type="RefSeq" id="WP_099018586.1">
    <property type="nucleotide sequence ID" value="NZ_NIHB01000001.1"/>
</dbReference>
<evidence type="ECO:0000313" key="3">
    <source>
        <dbReference type="Proteomes" id="UP000295724"/>
    </source>
</evidence>
<keyword evidence="3" id="KW-1185">Reference proteome</keyword>
<evidence type="ECO:0000259" key="1">
    <source>
        <dbReference type="Pfam" id="PF01814"/>
    </source>
</evidence>
<proteinExistence type="predicted"/>
<feature type="domain" description="Hemerythrin-like" evidence="1">
    <location>
        <begin position="5"/>
        <end position="119"/>
    </location>
</feature>
<gene>
    <name evidence="2" type="ORF">C8D91_1738</name>
</gene>
<dbReference type="AlphaFoldDB" id="A0A4R6XR93"/>
<reference evidence="2 3" key="1">
    <citation type="submission" date="2019-03" db="EMBL/GenBank/DDBJ databases">
        <title>Genomic Encyclopedia of Type Strains, Phase IV (KMG-IV): sequencing the most valuable type-strain genomes for metagenomic binning, comparative biology and taxonomic classification.</title>
        <authorList>
            <person name="Goeker M."/>
        </authorList>
    </citation>
    <scope>NUCLEOTIDE SEQUENCE [LARGE SCALE GENOMIC DNA]</scope>
    <source>
        <strain evidence="2 3">DSM 25488</strain>
    </source>
</reference>
<sequence>MKIFKSIEQDHHIQRQLVDQLLATSGESDERKQIFADLKKELSAHADAEERYFYVPLIKLDSTQESARHAIAEHHEIDELVKQLEQTEYSSPTWLKYAKDLGHKVNHHLAEEEQDYFPVAQKILSDDRAQQLGDEYLSAMLQARTG</sequence>
<dbReference type="Gene3D" id="1.20.120.520">
    <property type="entry name" value="nmb1532 protein domain like"/>
    <property type="match status" value="1"/>
</dbReference>
<dbReference type="EMBL" id="SNZB01000003">
    <property type="protein sequence ID" value="TDR20760.1"/>
    <property type="molecule type" value="Genomic_DNA"/>
</dbReference>
<dbReference type="OrthoDB" id="5523420at2"/>